<evidence type="ECO:0000256" key="2">
    <source>
        <dbReference type="ARBA" id="ARBA00023125"/>
    </source>
</evidence>
<accession>A0A937FHF7</accession>
<name>A0A937FHF7_9CLOT</name>
<feature type="domain" description="HTH tetR-type" evidence="5">
    <location>
        <begin position="8"/>
        <end position="68"/>
    </location>
</feature>
<feature type="DNA-binding region" description="H-T-H motif" evidence="4">
    <location>
        <begin position="31"/>
        <end position="50"/>
    </location>
</feature>
<evidence type="ECO:0000256" key="3">
    <source>
        <dbReference type="ARBA" id="ARBA00023163"/>
    </source>
</evidence>
<keyword evidence="7" id="KW-1185">Reference proteome</keyword>
<comment type="caution">
    <text evidence="6">The sequence shown here is derived from an EMBL/GenBank/DDBJ whole genome shotgun (WGS) entry which is preliminary data.</text>
</comment>
<dbReference type="GO" id="GO:0003677">
    <property type="term" value="F:DNA binding"/>
    <property type="evidence" value="ECO:0007669"/>
    <property type="project" value="UniProtKB-UniRule"/>
</dbReference>
<protein>
    <submittedName>
        <fullName evidence="6">TetR/AcrR family transcriptional regulator</fullName>
    </submittedName>
</protein>
<evidence type="ECO:0000259" key="5">
    <source>
        <dbReference type="PROSITE" id="PS50977"/>
    </source>
</evidence>
<dbReference type="PANTHER" id="PTHR47506">
    <property type="entry name" value="TRANSCRIPTIONAL REGULATORY PROTEIN"/>
    <property type="match status" value="1"/>
</dbReference>
<evidence type="ECO:0000313" key="6">
    <source>
        <dbReference type="EMBL" id="MBL4931491.1"/>
    </source>
</evidence>
<keyword evidence="3" id="KW-0804">Transcription</keyword>
<dbReference type="SUPFAM" id="SSF46689">
    <property type="entry name" value="Homeodomain-like"/>
    <property type="match status" value="1"/>
</dbReference>
<dbReference type="InterPro" id="IPR036271">
    <property type="entry name" value="Tet_transcr_reg_TetR-rel_C_sf"/>
</dbReference>
<dbReference type="Pfam" id="PF00440">
    <property type="entry name" value="TetR_N"/>
    <property type="match status" value="1"/>
</dbReference>
<reference evidence="6" key="1">
    <citation type="submission" date="2021-01" db="EMBL/GenBank/DDBJ databases">
        <title>Genome public.</title>
        <authorList>
            <person name="Liu C."/>
            <person name="Sun Q."/>
        </authorList>
    </citation>
    <scope>NUCLEOTIDE SEQUENCE</scope>
    <source>
        <strain evidence="6">YIM B02565</strain>
    </source>
</reference>
<evidence type="ECO:0000256" key="1">
    <source>
        <dbReference type="ARBA" id="ARBA00023015"/>
    </source>
</evidence>
<keyword evidence="1" id="KW-0805">Transcription regulation</keyword>
<dbReference type="PRINTS" id="PR00455">
    <property type="entry name" value="HTHTETR"/>
</dbReference>
<dbReference type="InterPro" id="IPR009057">
    <property type="entry name" value="Homeodomain-like_sf"/>
</dbReference>
<evidence type="ECO:0000256" key="4">
    <source>
        <dbReference type="PROSITE-ProRule" id="PRU00335"/>
    </source>
</evidence>
<dbReference type="InterPro" id="IPR054156">
    <property type="entry name" value="YxaF_TetR_C"/>
</dbReference>
<proteinExistence type="predicted"/>
<dbReference type="PROSITE" id="PS50977">
    <property type="entry name" value="HTH_TETR_2"/>
    <property type="match status" value="1"/>
</dbReference>
<dbReference type="EMBL" id="JAESWA010000020">
    <property type="protein sequence ID" value="MBL4931491.1"/>
    <property type="molecule type" value="Genomic_DNA"/>
</dbReference>
<dbReference type="PANTHER" id="PTHR47506:SF1">
    <property type="entry name" value="HTH-TYPE TRANSCRIPTIONAL REGULATOR YJDC"/>
    <property type="match status" value="1"/>
</dbReference>
<dbReference type="Pfam" id="PF21993">
    <property type="entry name" value="TetR_C_13_2"/>
    <property type="match status" value="1"/>
</dbReference>
<dbReference type="InterPro" id="IPR001647">
    <property type="entry name" value="HTH_TetR"/>
</dbReference>
<evidence type="ECO:0000313" key="7">
    <source>
        <dbReference type="Proteomes" id="UP000623681"/>
    </source>
</evidence>
<dbReference type="RefSeq" id="WP_202766876.1">
    <property type="nucleotide sequence ID" value="NZ_JAESWA010000020.1"/>
</dbReference>
<sequence>MAKNTKGEQSKNKLVECAAELFMKNGYNATGINDILALAELPKGSFYFHFSSKKNLAIEVSYYFDKKINEWIIETSKGKKWDEFITQLIQQMISGAEQNKHYGCPFAVLGLEIAFSEPDISEYYNKSIKRLIGVFKDIFESSGISSDTSEEIAHKAFAIYEGYLVYYRISKEVDVLKRMQKDLINIYINYKEVNI</sequence>
<dbReference type="Proteomes" id="UP000623681">
    <property type="component" value="Unassembled WGS sequence"/>
</dbReference>
<dbReference type="Gene3D" id="1.10.357.10">
    <property type="entry name" value="Tetracycline Repressor, domain 2"/>
    <property type="match status" value="1"/>
</dbReference>
<dbReference type="AlphaFoldDB" id="A0A937FHF7"/>
<dbReference type="SUPFAM" id="SSF48498">
    <property type="entry name" value="Tetracyclin repressor-like, C-terminal domain"/>
    <property type="match status" value="1"/>
</dbReference>
<organism evidence="6 7">
    <name type="scientific">Clostridium paridis</name>
    <dbReference type="NCBI Taxonomy" id="2803863"/>
    <lineage>
        <taxon>Bacteria</taxon>
        <taxon>Bacillati</taxon>
        <taxon>Bacillota</taxon>
        <taxon>Clostridia</taxon>
        <taxon>Eubacteriales</taxon>
        <taxon>Clostridiaceae</taxon>
        <taxon>Clostridium</taxon>
    </lineage>
</organism>
<keyword evidence="2 4" id="KW-0238">DNA-binding</keyword>
<gene>
    <name evidence="6" type="ORF">JK634_06720</name>
</gene>